<dbReference type="AlphaFoldDB" id="A0A1H6BLK5"/>
<dbReference type="Gene3D" id="3.50.80.20">
    <property type="entry name" value="D-Ala-D-Ala carboxypeptidase C, peptidase S13"/>
    <property type="match status" value="1"/>
</dbReference>
<evidence type="ECO:0000313" key="4">
    <source>
        <dbReference type="Proteomes" id="UP000236728"/>
    </source>
</evidence>
<protein>
    <submittedName>
        <fullName evidence="3">D-alanyl-D-alanine carboxypeptidase / D-alanyl-D-alanine-endopeptidase (Penicillin-binding protein 4)</fullName>
    </submittedName>
</protein>
<sequence>MGTQVASLVAQPEVSRAHWGVAVMALDGTPLYGYEEGQYFRPASNAKLFTSVAATQMLGLDKRFTTTVVGRGDIANGVLQGDLILKGGGDANFASGYVLPYTPKAQRSADAKPAGLADFDDLAAQIAAKGIREVDGDVVGDDTRFEYAPYPAGWSEEDMMWGYGAPVSALTVHDSQLDLTITPAPAGTKASPTIVFDPAVPFYTVNATPMDGHVWSVGTQDLKRNQVLEDREPYARDFHFFGYVDARHGAYTDELAVDRPAEFAAAALKQALEQHGITVKGSIRAQHYHSQFLGSDFEASHALPAAAQVPGLNPFAEAADSHCDAQSAAAVGQPSDQEHLLAEKQSVPFAVDLKLTMKESQNLHAELMLRNMGVNRDCMTGLYLHTALAWERAFLTREVGLDGDDFQLFDGSGLSTKDLVTPRATAQLLLYASKQPWFATWKDALPVAGVDGTLRARFPDAPYKGHIFAKTGTLGESRALSGYLETASGRTVIFSVMVDTHAPSDGGSDTKVMDAIVKAIAGAF</sequence>
<accession>A0A1H6BLK5</accession>
<name>A0A1H6BLK5_9BACT</name>
<evidence type="ECO:0000256" key="2">
    <source>
        <dbReference type="ARBA" id="ARBA00022801"/>
    </source>
</evidence>
<dbReference type="InterPro" id="IPR000667">
    <property type="entry name" value="Peptidase_S13"/>
</dbReference>
<dbReference type="GO" id="GO:0000270">
    <property type="term" value="P:peptidoglycan metabolic process"/>
    <property type="evidence" value="ECO:0007669"/>
    <property type="project" value="TreeGrafter"/>
</dbReference>
<organism evidence="3 4">
    <name type="scientific">Bryocella elongata</name>
    <dbReference type="NCBI Taxonomy" id="863522"/>
    <lineage>
        <taxon>Bacteria</taxon>
        <taxon>Pseudomonadati</taxon>
        <taxon>Acidobacteriota</taxon>
        <taxon>Terriglobia</taxon>
        <taxon>Terriglobales</taxon>
        <taxon>Acidobacteriaceae</taxon>
        <taxon>Bryocella</taxon>
    </lineage>
</organism>
<dbReference type="Gene3D" id="3.40.710.10">
    <property type="entry name" value="DD-peptidase/beta-lactamase superfamily"/>
    <property type="match status" value="2"/>
</dbReference>
<dbReference type="NCBIfam" id="TIGR00666">
    <property type="entry name" value="PBP4"/>
    <property type="match status" value="2"/>
</dbReference>
<reference evidence="3 4" key="1">
    <citation type="submission" date="2016-10" db="EMBL/GenBank/DDBJ databases">
        <authorList>
            <person name="de Groot N.N."/>
        </authorList>
    </citation>
    <scope>NUCLEOTIDE SEQUENCE [LARGE SCALE GENOMIC DNA]</scope>
    <source>
        <strain evidence="3 4">DSM 22489</strain>
    </source>
</reference>
<dbReference type="Proteomes" id="UP000236728">
    <property type="component" value="Unassembled WGS sequence"/>
</dbReference>
<comment type="similarity">
    <text evidence="1">Belongs to the peptidase S13 family.</text>
</comment>
<keyword evidence="2" id="KW-0378">Hydrolase</keyword>
<dbReference type="SUPFAM" id="SSF56601">
    <property type="entry name" value="beta-lactamase/transpeptidase-like"/>
    <property type="match status" value="1"/>
</dbReference>
<dbReference type="RefSeq" id="WP_235011710.1">
    <property type="nucleotide sequence ID" value="NZ_FNVA01000007.1"/>
</dbReference>
<keyword evidence="3" id="KW-0121">Carboxypeptidase</keyword>
<keyword evidence="3" id="KW-0645">Protease</keyword>
<dbReference type="GO" id="GO:0006508">
    <property type="term" value="P:proteolysis"/>
    <property type="evidence" value="ECO:0007669"/>
    <property type="project" value="InterPro"/>
</dbReference>
<proteinExistence type="inferred from homology"/>
<evidence type="ECO:0000256" key="1">
    <source>
        <dbReference type="ARBA" id="ARBA00006096"/>
    </source>
</evidence>
<keyword evidence="4" id="KW-1185">Reference proteome</keyword>
<dbReference type="PANTHER" id="PTHR30023:SF0">
    <property type="entry name" value="PENICILLIN-SENSITIVE CARBOXYPEPTIDASE A"/>
    <property type="match status" value="1"/>
</dbReference>
<evidence type="ECO:0000313" key="3">
    <source>
        <dbReference type="EMBL" id="SEG61522.1"/>
    </source>
</evidence>
<dbReference type="Pfam" id="PF02113">
    <property type="entry name" value="Peptidase_S13"/>
    <property type="match status" value="2"/>
</dbReference>
<dbReference type="GO" id="GO:0004185">
    <property type="term" value="F:serine-type carboxypeptidase activity"/>
    <property type="evidence" value="ECO:0007669"/>
    <property type="project" value="InterPro"/>
</dbReference>
<dbReference type="PANTHER" id="PTHR30023">
    <property type="entry name" value="D-ALANYL-D-ALANINE CARBOXYPEPTIDASE"/>
    <property type="match status" value="1"/>
</dbReference>
<dbReference type="EMBL" id="FNVA01000007">
    <property type="protein sequence ID" value="SEG61522.1"/>
    <property type="molecule type" value="Genomic_DNA"/>
</dbReference>
<gene>
    <name evidence="3" type="ORF">SAMN05421819_3814</name>
</gene>
<dbReference type="InterPro" id="IPR012338">
    <property type="entry name" value="Beta-lactam/transpept-like"/>
</dbReference>